<dbReference type="EMBL" id="MU128973">
    <property type="protein sequence ID" value="KAF9513365.1"/>
    <property type="molecule type" value="Genomic_DNA"/>
</dbReference>
<accession>A0A9P6AWV4</accession>
<sequence length="115" mass="12269">MTKTTIATAYKGKASRRPHPPLRVWSKGHGLVPGTKRGPAKGRGPTAQVLNGNTRTENNPKTTQTKPLPNEMAPNKTPPSETQQDAEVAAPRRSGHTNHTPAVAGCVVLYKASNK</sequence>
<dbReference type="Proteomes" id="UP000886523">
    <property type="component" value="Unassembled WGS sequence"/>
</dbReference>
<organism evidence="2 3">
    <name type="scientific">Hydnum rufescens UP504</name>
    <dbReference type="NCBI Taxonomy" id="1448309"/>
    <lineage>
        <taxon>Eukaryota</taxon>
        <taxon>Fungi</taxon>
        <taxon>Dikarya</taxon>
        <taxon>Basidiomycota</taxon>
        <taxon>Agaricomycotina</taxon>
        <taxon>Agaricomycetes</taxon>
        <taxon>Cantharellales</taxon>
        <taxon>Hydnaceae</taxon>
        <taxon>Hydnum</taxon>
    </lineage>
</organism>
<evidence type="ECO:0000256" key="1">
    <source>
        <dbReference type="SAM" id="MobiDB-lite"/>
    </source>
</evidence>
<evidence type="ECO:0000313" key="3">
    <source>
        <dbReference type="Proteomes" id="UP000886523"/>
    </source>
</evidence>
<keyword evidence="3" id="KW-1185">Reference proteome</keyword>
<dbReference type="AlphaFoldDB" id="A0A9P6AWV4"/>
<proteinExistence type="predicted"/>
<feature type="compositionally biased region" description="Polar residues" evidence="1">
    <location>
        <begin position="48"/>
        <end position="67"/>
    </location>
</feature>
<comment type="caution">
    <text evidence="2">The sequence shown here is derived from an EMBL/GenBank/DDBJ whole genome shotgun (WGS) entry which is preliminary data.</text>
</comment>
<evidence type="ECO:0000313" key="2">
    <source>
        <dbReference type="EMBL" id="KAF9513365.1"/>
    </source>
</evidence>
<reference evidence="2" key="1">
    <citation type="journal article" date="2020" name="Nat. Commun.">
        <title>Large-scale genome sequencing of mycorrhizal fungi provides insights into the early evolution of symbiotic traits.</title>
        <authorList>
            <person name="Miyauchi S."/>
            <person name="Kiss E."/>
            <person name="Kuo A."/>
            <person name="Drula E."/>
            <person name="Kohler A."/>
            <person name="Sanchez-Garcia M."/>
            <person name="Morin E."/>
            <person name="Andreopoulos B."/>
            <person name="Barry K.W."/>
            <person name="Bonito G."/>
            <person name="Buee M."/>
            <person name="Carver A."/>
            <person name="Chen C."/>
            <person name="Cichocki N."/>
            <person name="Clum A."/>
            <person name="Culley D."/>
            <person name="Crous P.W."/>
            <person name="Fauchery L."/>
            <person name="Girlanda M."/>
            <person name="Hayes R.D."/>
            <person name="Keri Z."/>
            <person name="LaButti K."/>
            <person name="Lipzen A."/>
            <person name="Lombard V."/>
            <person name="Magnuson J."/>
            <person name="Maillard F."/>
            <person name="Murat C."/>
            <person name="Nolan M."/>
            <person name="Ohm R.A."/>
            <person name="Pangilinan J."/>
            <person name="Pereira M.F."/>
            <person name="Perotto S."/>
            <person name="Peter M."/>
            <person name="Pfister S."/>
            <person name="Riley R."/>
            <person name="Sitrit Y."/>
            <person name="Stielow J.B."/>
            <person name="Szollosi G."/>
            <person name="Zifcakova L."/>
            <person name="Stursova M."/>
            <person name="Spatafora J.W."/>
            <person name="Tedersoo L."/>
            <person name="Vaario L.M."/>
            <person name="Yamada A."/>
            <person name="Yan M."/>
            <person name="Wang P."/>
            <person name="Xu J."/>
            <person name="Bruns T."/>
            <person name="Baldrian P."/>
            <person name="Vilgalys R."/>
            <person name="Dunand C."/>
            <person name="Henrissat B."/>
            <person name="Grigoriev I.V."/>
            <person name="Hibbett D."/>
            <person name="Nagy L.G."/>
            <person name="Martin F.M."/>
        </authorList>
    </citation>
    <scope>NUCLEOTIDE SEQUENCE</scope>
    <source>
        <strain evidence="2">UP504</strain>
    </source>
</reference>
<feature type="region of interest" description="Disordered" evidence="1">
    <location>
        <begin position="1"/>
        <end position="100"/>
    </location>
</feature>
<name>A0A9P6AWV4_9AGAM</name>
<protein>
    <submittedName>
        <fullName evidence="2">Uncharacterized protein</fullName>
    </submittedName>
</protein>
<gene>
    <name evidence="2" type="ORF">BS47DRAFT_1362466</name>
</gene>